<reference evidence="1 2" key="1">
    <citation type="submission" date="2019-07" db="EMBL/GenBank/DDBJ databases">
        <title>The First High-Quality Draft Genome Sequence of the Causal Agent of the Current Panama Disease Epidemic.</title>
        <authorList>
            <person name="Warmington R.J."/>
            <person name="Kay W."/>
            <person name="Jeffries A."/>
            <person name="Bebber D."/>
            <person name="Moore K."/>
            <person name="Studholme D.J."/>
        </authorList>
    </citation>
    <scope>NUCLEOTIDE SEQUENCE [LARGE SCALE GENOMIC DNA]</scope>
    <source>
        <strain evidence="1 2">TR4</strain>
    </source>
</reference>
<dbReference type="AlphaFoldDB" id="A0A5C6TB37"/>
<accession>A0A5C6TB37</accession>
<proteinExistence type="predicted"/>
<evidence type="ECO:0000313" key="2">
    <source>
        <dbReference type="Proteomes" id="UP000321331"/>
    </source>
</evidence>
<gene>
    <name evidence="1" type="ORF">FocTR4_00002802</name>
</gene>
<organism evidence="1 2">
    <name type="scientific">Fusarium oxysporum f. sp. cubense</name>
    <dbReference type="NCBI Taxonomy" id="61366"/>
    <lineage>
        <taxon>Eukaryota</taxon>
        <taxon>Fungi</taxon>
        <taxon>Dikarya</taxon>
        <taxon>Ascomycota</taxon>
        <taxon>Pezizomycotina</taxon>
        <taxon>Sordariomycetes</taxon>
        <taxon>Hypocreomycetidae</taxon>
        <taxon>Hypocreales</taxon>
        <taxon>Nectriaceae</taxon>
        <taxon>Fusarium</taxon>
        <taxon>Fusarium oxysporum species complex</taxon>
    </lineage>
</organism>
<dbReference type="EMBL" id="VMNF01000005">
    <property type="protein sequence ID" value="TXC07494.1"/>
    <property type="molecule type" value="Genomic_DNA"/>
</dbReference>
<comment type="caution">
    <text evidence="1">The sequence shown here is derived from an EMBL/GenBank/DDBJ whole genome shotgun (WGS) entry which is preliminary data.</text>
</comment>
<name>A0A5C6TB37_FUSOC</name>
<protein>
    <submittedName>
        <fullName evidence="1">Uncharacterized protein</fullName>
    </submittedName>
</protein>
<sequence length="103" mass="11309">MTNERTSDSIGLLECGNGKFQKVTLGLSSGVKNRYFKNPRLRSWEMFKTNVEAQAKPGGSILAQLVPSLNTNQQGSCTSELFPRENTLEALVKQRKACGGDDD</sequence>
<dbReference type="Proteomes" id="UP000321331">
    <property type="component" value="Unassembled WGS sequence"/>
</dbReference>
<evidence type="ECO:0000313" key="1">
    <source>
        <dbReference type="EMBL" id="TXC07494.1"/>
    </source>
</evidence>